<dbReference type="GO" id="GO:0046677">
    <property type="term" value="P:response to antibiotic"/>
    <property type="evidence" value="ECO:0007669"/>
    <property type="project" value="InterPro"/>
</dbReference>
<dbReference type="EMBL" id="SAWZ01000006">
    <property type="protein sequence ID" value="RXR04299.1"/>
    <property type="molecule type" value="Genomic_DNA"/>
</dbReference>
<dbReference type="PANTHER" id="PTHR35333:SF3">
    <property type="entry name" value="BETA-LACTAMASE-TYPE TRANSPEPTIDASE FOLD CONTAINING PROTEIN"/>
    <property type="match status" value="1"/>
</dbReference>
<dbReference type="GO" id="GO:0008800">
    <property type="term" value="F:beta-lactamase activity"/>
    <property type="evidence" value="ECO:0007669"/>
    <property type="project" value="UniProtKB-EC"/>
</dbReference>
<dbReference type="PANTHER" id="PTHR35333">
    <property type="entry name" value="BETA-LACTAMASE"/>
    <property type="match status" value="1"/>
</dbReference>
<evidence type="ECO:0000256" key="4">
    <source>
        <dbReference type="SAM" id="MobiDB-lite"/>
    </source>
</evidence>
<gene>
    <name evidence="7" type="primary">bla</name>
    <name evidence="7" type="ORF">EPA99_12525</name>
</gene>
<evidence type="ECO:0000259" key="6">
    <source>
        <dbReference type="Pfam" id="PF13354"/>
    </source>
</evidence>
<feature type="chain" id="PRO_5020376704" description="beta-lactamase" evidence="5">
    <location>
        <begin position="25"/>
        <end position="306"/>
    </location>
</feature>
<feature type="domain" description="Beta-lactamase class A catalytic" evidence="6">
    <location>
        <begin position="54"/>
        <end position="277"/>
    </location>
</feature>
<dbReference type="Pfam" id="PF13354">
    <property type="entry name" value="Beta-lactamase2"/>
    <property type="match status" value="1"/>
</dbReference>
<comment type="similarity">
    <text evidence="2">Belongs to the class-A beta-lactamase family.</text>
</comment>
<evidence type="ECO:0000313" key="7">
    <source>
        <dbReference type="EMBL" id="RXR04299.1"/>
    </source>
</evidence>
<dbReference type="EC" id="3.5.2.6" evidence="3"/>
<proteinExistence type="inferred from homology"/>
<evidence type="ECO:0000256" key="2">
    <source>
        <dbReference type="ARBA" id="ARBA00009009"/>
    </source>
</evidence>
<dbReference type="RefSeq" id="WP_129471570.1">
    <property type="nucleotide sequence ID" value="NZ_SAWZ01000006.1"/>
</dbReference>
<feature type="compositionally biased region" description="Low complexity" evidence="4">
    <location>
        <begin position="237"/>
        <end position="250"/>
    </location>
</feature>
<protein>
    <recommendedName>
        <fullName evidence="3">beta-lactamase</fullName>
        <ecNumber evidence="3">3.5.2.6</ecNumber>
    </recommendedName>
</protein>
<evidence type="ECO:0000313" key="8">
    <source>
        <dbReference type="Proteomes" id="UP000289784"/>
    </source>
</evidence>
<dbReference type="InterPro" id="IPR000871">
    <property type="entry name" value="Beta-lactam_class-A"/>
</dbReference>
<evidence type="ECO:0000256" key="1">
    <source>
        <dbReference type="ARBA" id="ARBA00001526"/>
    </source>
</evidence>
<evidence type="ECO:0000256" key="5">
    <source>
        <dbReference type="SAM" id="SignalP"/>
    </source>
</evidence>
<dbReference type="Proteomes" id="UP000289784">
    <property type="component" value="Unassembled WGS sequence"/>
</dbReference>
<dbReference type="InterPro" id="IPR045155">
    <property type="entry name" value="Beta-lactam_cat"/>
</dbReference>
<feature type="signal peptide" evidence="5">
    <location>
        <begin position="1"/>
        <end position="24"/>
    </location>
</feature>
<dbReference type="Gene3D" id="3.40.710.10">
    <property type="entry name" value="DD-peptidase/beta-lactamase superfamily"/>
    <property type="match status" value="1"/>
</dbReference>
<feature type="region of interest" description="Disordered" evidence="4">
    <location>
        <begin position="234"/>
        <end position="261"/>
    </location>
</feature>
<dbReference type="OrthoDB" id="9784149at2"/>
<keyword evidence="8" id="KW-1185">Reference proteome</keyword>
<dbReference type="InterPro" id="IPR012338">
    <property type="entry name" value="Beta-lactam/transpept-like"/>
</dbReference>
<accession>A0A4Q1JVQ6</accession>
<sequence length="306" mass="31923">MKRRDFMRLAGLTLAALGSGGSWAALPATHGRLDQAGLRKALRRIEAQSQGRLGVSVLDTASGQRAGWRQTERFPMCSTVKFPLATAVLARIDAGTLRAEQRIVIARKDLLPYSPYSEQHIGGQGVDVLTLCEAAMTQSDNAAANLLFALVGGPAGLSAYLRGIGDAQTRSDRIEPMLNTCIPGDARDTSTPEAMTDTLQRVALGDTLSAASRARMQAWLRGCKTNAARLRAGLPPGWTVGSKTGSSSGTPDGRNGTSNDVGILWPRDAAPLVVSCFLTGSPQDAAARDAVIANVGAAVAEAVGSA</sequence>
<dbReference type="SUPFAM" id="SSF56601">
    <property type="entry name" value="beta-lactamase/transpeptidase-like"/>
    <property type="match status" value="1"/>
</dbReference>
<comment type="caution">
    <text evidence="7">The sequence shown here is derived from an EMBL/GenBank/DDBJ whole genome shotgun (WGS) entry which is preliminary data.</text>
</comment>
<name>A0A4Q1JVQ6_9GAMM</name>
<dbReference type="PRINTS" id="PR00118">
    <property type="entry name" value="BLACTAMASEA"/>
</dbReference>
<evidence type="ECO:0000256" key="3">
    <source>
        <dbReference type="ARBA" id="ARBA00012865"/>
    </source>
</evidence>
<dbReference type="GO" id="GO:0030655">
    <property type="term" value="P:beta-lactam antibiotic catabolic process"/>
    <property type="evidence" value="ECO:0007669"/>
    <property type="project" value="InterPro"/>
</dbReference>
<dbReference type="NCBIfam" id="NF033103">
    <property type="entry name" value="bla_class_A"/>
    <property type="match status" value="1"/>
</dbReference>
<keyword evidence="5" id="KW-0732">Signal</keyword>
<comment type="catalytic activity">
    <reaction evidence="1">
        <text>a beta-lactam + H2O = a substituted beta-amino acid</text>
        <dbReference type="Rhea" id="RHEA:20401"/>
        <dbReference type="ChEBI" id="CHEBI:15377"/>
        <dbReference type="ChEBI" id="CHEBI:35627"/>
        <dbReference type="ChEBI" id="CHEBI:140347"/>
        <dbReference type="EC" id="3.5.2.6"/>
    </reaction>
</comment>
<organism evidence="7 8">
    <name type="scientific">Pseudoxanthomonas composti</name>
    <dbReference type="NCBI Taxonomy" id="2137479"/>
    <lineage>
        <taxon>Bacteria</taxon>
        <taxon>Pseudomonadati</taxon>
        <taxon>Pseudomonadota</taxon>
        <taxon>Gammaproteobacteria</taxon>
        <taxon>Lysobacterales</taxon>
        <taxon>Lysobacteraceae</taxon>
        <taxon>Pseudoxanthomonas</taxon>
    </lineage>
</organism>
<dbReference type="AlphaFoldDB" id="A0A4Q1JVQ6"/>
<reference evidence="7 8" key="1">
    <citation type="submission" date="2019-01" db="EMBL/GenBank/DDBJ databases">
        <title>Pseudoxanthomonas composti sp. nov., isolated from compost.</title>
        <authorList>
            <person name="Yang G."/>
        </authorList>
    </citation>
    <scope>NUCLEOTIDE SEQUENCE [LARGE SCALE GENOMIC DNA]</scope>
    <source>
        <strain evidence="7 8">GSS15</strain>
    </source>
</reference>